<evidence type="ECO:0000313" key="3">
    <source>
        <dbReference type="Proteomes" id="UP001153636"/>
    </source>
</evidence>
<sequence length="145" mass="16274">MAIGRWKFKVKCKASVFSSESLKTGGGPSMALPLNAIEERPMTIYGWKSVEGDKSKTVEERYDKVHNKNILEVPPITSIENTVEVPPLIPLNEMQDKNPSTSAITASIKRKTYQNDHAAEIKKKKTATQSIKSRRFVSINKMHSE</sequence>
<evidence type="ECO:0000256" key="1">
    <source>
        <dbReference type="SAM" id="MobiDB-lite"/>
    </source>
</evidence>
<feature type="region of interest" description="Disordered" evidence="1">
    <location>
        <begin position="115"/>
        <end position="134"/>
    </location>
</feature>
<name>A0A9P0GAV7_9CUCU</name>
<dbReference type="EMBL" id="OV651825">
    <property type="protein sequence ID" value="CAH1102892.1"/>
    <property type="molecule type" value="Genomic_DNA"/>
</dbReference>
<dbReference type="AlphaFoldDB" id="A0A9P0GAV7"/>
<protein>
    <submittedName>
        <fullName evidence="2">Uncharacterized protein</fullName>
    </submittedName>
</protein>
<dbReference type="Proteomes" id="UP001153636">
    <property type="component" value="Chromosome 13"/>
</dbReference>
<accession>A0A9P0GAV7</accession>
<gene>
    <name evidence="2" type="ORF">PSYICH_LOCUS3690</name>
</gene>
<keyword evidence="3" id="KW-1185">Reference proteome</keyword>
<evidence type="ECO:0000313" key="2">
    <source>
        <dbReference type="EMBL" id="CAH1102892.1"/>
    </source>
</evidence>
<proteinExistence type="predicted"/>
<dbReference type="OrthoDB" id="6771133at2759"/>
<organism evidence="2 3">
    <name type="scientific">Psylliodes chrysocephalus</name>
    <dbReference type="NCBI Taxonomy" id="3402493"/>
    <lineage>
        <taxon>Eukaryota</taxon>
        <taxon>Metazoa</taxon>
        <taxon>Ecdysozoa</taxon>
        <taxon>Arthropoda</taxon>
        <taxon>Hexapoda</taxon>
        <taxon>Insecta</taxon>
        <taxon>Pterygota</taxon>
        <taxon>Neoptera</taxon>
        <taxon>Endopterygota</taxon>
        <taxon>Coleoptera</taxon>
        <taxon>Polyphaga</taxon>
        <taxon>Cucujiformia</taxon>
        <taxon>Chrysomeloidea</taxon>
        <taxon>Chrysomelidae</taxon>
        <taxon>Galerucinae</taxon>
        <taxon>Alticini</taxon>
        <taxon>Psylliodes</taxon>
    </lineage>
</organism>
<reference evidence="2" key="1">
    <citation type="submission" date="2022-01" db="EMBL/GenBank/DDBJ databases">
        <authorList>
            <person name="King R."/>
        </authorList>
    </citation>
    <scope>NUCLEOTIDE SEQUENCE</scope>
</reference>